<dbReference type="Proteomes" id="UP000618931">
    <property type="component" value="Unassembled WGS sequence"/>
</dbReference>
<keyword evidence="1" id="KW-0489">Methyltransferase</keyword>
<evidence type="ECO:0000313" key="2">
    <source>
        <dbReference type="Proteomes" id="UP000618931"/>
    </source>
</evidence>
<accession>A0ABS0I730</accession>
<name>A0ABS0I730_9BACT</name>
<reference evidence="1 2" key="1">
    <citation type="submission" date="2020-11" db="EMBL/GenBank/DDBJ databases">
        <authorList>
            <person name="Kim M.K."/>
        </authorList>
    </citation>
    <scope>NUCLEOTIDE SEQUENCE [LARGE SCALE GENOMIC DNA]</scope>
    <source>
        <strain evidence="1 2">BT662</strain>
    </source>
</reference>
<dbReference type="SUPFAM" id="SSF53335">
    <property type="entry name" value="S-adenosyl-L-methionine-dependent methyltransferases"/>
    <property type="match status" value="1"/>
</dbReference>
<sequence>MKLVDFVPLFQACTTPDKLDSVLDNYGQELTKALFAVDVENPVGLLEISQCFFAFKLCPAFEELESTEQFPAEVTQALILFATTFERAGSFALITPIRAILPPNASVSLRFRAQELIHGLLDIRSGYATIFPLVMDLLLQAQYEEDEDYSSSVVQVAYKFLKEGRSQLRKYNFLTEEIAFTELFSRPSNTHSYPFLAHPAIESLLIGKASGSLTIVIEPDDVPTPVLFPTEAIQRIFRQYITIPVDTDPRTRGNDYRLGYSHADIRERILNYGRADFREACLTVRPVAQPVDRVLLYCFYNLRKHFFTTRYVFGQIIDSLPDMLTNKDARPVFVDLGCGPMTSGLALADLYQERHGHLLTVNYVGIDIAPAMIEKAQEFERSGLFAPNSQFAYYEAWADALVPIIDGFVQVTNPIIFNASYLFASESLNVSELALFINQLRGLCPESKMYFVFQNPNRADRNQKYVQWKEQVRFTRSIVQSVREVRYKNNPASVYEPTPEEVAYELLAFQPD</sequence>
<protein>
    <submittedName>
        <fullName evidence="1">Class I SAM-dependent methyltransferase</fullName>
    </submittedName>
</protein>
<dbReference type="GO" id="GO:0008168">
    <property type="term" value="F:methyltransferase activity"/>
    <property type="evidence" value="ECO:0007669"/>
    <property type="project" value="UniProtKB-KW"/>
</dbReference>
<dbReference type="EMBL" id="JADQDM010000007">
    <property type="protein sequence ID" value="MBF9222493.1"/>
    <property type="molecule type" value="Genomic_DNA"/>
</dbReference>
<evidence type="ECO:0000313" key="1">
    <source>
        <dbReference type="EMBL" id="MBF9222493.1"/>
    </source>
</evidence>
<dbReference type="RefSeq" id="WP_196293934.1">
    <property type="nucleotide sequence ID" value="NZ_JADQDM010000007.1"/>
</dbReference>
<dbReference type="InterPro" id="IPR029063">
    <property type="entry name" value="SAM-dependent_MTases_sf"/>
</dbReference>
<dbReference type="Gene3D" id="3.40.50.150">
    <property type="entry name" value="Vaccinia Virus protein VP39"/>
    <property type="match status" value="1"/>
</dbReference>
<keyword evidence="2" id="KW-1185">Reference proteome</keyword>
<keyword evidence="1" id="KW-0808">Transferase</keyword>
<proteinExistence type="predicted"/>
<gene>
    <name evidence="1" type="ORF">I2H31_15425</name>
</gene>
<dbReference type="GO" id="GO:0032259">
    <property type="term" value="P:methylation"/>
    <property type="evidence" value="ECO:0007669"/>
    <property type="project" value="UniProtKB-KW"/>
</dbReference>
<comment type="caution">
    <text evidence="1">The sequence shown here is derived from an EMBL/GenBank/DDBJ whole genome shotgun (WGS) entry which is preliminary data.</text>
</comment>
<organism evidence="1 2">
    <name type="scientific">Hymenobacter ruricola</name>
    <dbReference type="NCBI Taxonomy" id="2791023"/>
    <lineage>
        <taxon>Bacteria</taxon>
        <taxon>Pseudomonadati</taxon>
        <taxon>Bacteroidota</taxon>
        <taxon>Cytophagia</taxon>
        <taxon>Cytophagales</taxon>
        <taxon>Hymenobacteraceae</taxon>
        <taxon>Hymenobacter</taxon>
    </lineage>
</organism>